<evidence type="ECO:0000313" key="3">
    <source>
        <dbReference type="EMBL" id="EAX94090.1"/>
    </source>
</evidence>
<reference evidence="3" key="1">
    <citation type="submission" date="2006-10" db="EMBL/GenBank/DDBJ databases">
        <authorList>
            <person name="Amadeo P."/>
            <person name="Zhao Q."/>
            <person name="Wortman J."/>
            <person name="Fraser-Liggett C."/>
            <person name="Carlton J."/>
        </authorList>
    </citation>
    <scope>NUCLEOTIDE SEQUENCE</scope>
    <source>
        <strain evidence="3">G3</strain>
    </source>
</reference>
<evidence type="ECO:0000256" key="1">
    <source>
        <dbReference type="SAM" id="Coils"/>
    </source>
</evidence>
<dbReference type="Proteomes" id="UP000001542">
    <property type="component" value="Unassembled WGS sequence"/>
</dbReference>
<dbReference type="InParanoid" id="A2FM01"/>
<feature type="coiled-coil region" evidence="1">
    <location>
        <begin position="246"/>
        <end position="273"/>
    </location>
</feature>
<dbReference type="PANTHER" id="PTHR47026">
    <property type="entry name" value="PIGMENTOSA GTPASE REGULATOR-LIKE PROTEIN, PUTATIVE-RELATED"/>
    <property type="match status" value="1"/>
</dbReference>
<organism evidence="3 4">
    <name type="scientific">Trichomonas vaginalis (strain ATCC PRA-98 / G3)</name>
    <dbReference type="NCBI Taxonomy" id="412133"/>
    <lineage>
        <taxon>Eukaryota</taxon>
        <taxon>Metamonada</taxon>
        <taxon>Parabasalia</taxon>
        <taxon>Trichomonadida</taxon>
        <taxon>Trichomonadidae</taxon>
        <taxon>Trichomonas</taxon>
    </lineage>
</organism>
<feature type="compositionally biased region" description="Low complexity" evidence="2">
    <location>
        <begin position="451"/>
        <end position="467"/>
    </location>
</feature>
<feature type="compositionally biased region" description="Acidic residues" evidence="2">
    <location>
        <begin position="83"/>
        <end position="100"/>
    </location>
</feature>
<dbReference type="VEuPathDB" id="TrichDB:TVAGG3_0963720"/>
<feature type="compositionally biased region" description="Polar residues" evidence="2">
    <location>
        <begin position="136"/>
        <end position="147"/>
    </location>
</feature>
<protein>
    <submittedName>
        <fullName evidence="3">Uncharacterized protein</fullName>
    </submittedName>
</protein>
<dbReference type="EMBL" id="DS113877">
    <property type="protein sequence ID" value="EAX94090.1"/>
    <property type="molecule type" value="Genomic_DNA"/>
</dbReference>
<accession>A2FM01</accession>
<feature type="region of interest" description="Disordered" evidence="2">
    <location>
        <begin position="424"/>
        <end position="477"/>
    </location>
</feature>
<sequence length="477" mass="55387">MSQDEKHDSFDDFIDNDEEKKDQEDKIEKEGENNEDDENPLQINIIKKTLDPDGDGDVDVHVEDDTQPIESPPPAENQNITNNEEEEKNEDIHVEDDQDEVQLKEEESQTNPKESPKEKPTVTISKQPLDPLPLDSNESSANENGEQNENKISEDDIQAAVDLIIDGANPEDFDQEVLNEVVKRLTSLRIDAKNNKRYQDAENYRQLIANCNKAADIAGFSKQCVNTFQDYANKEADALTALEELDQKWNEEFRQFEEVIEEKKNQLKQQHTKELEDFDNNLPETLPGKYHKHSVEYILLRKKEASLARNQQYKEAQKVKRTADRLEKLEDAAQLEKLQEDLQFQRENIILKHNRQIELFAQWVTERRNQMLIHRDKDMQGRVKRLEHYRMLVTNLEKKGLPPNPTYGYTTNRVSRKESIMAVRTAASTPIDRSTMKSKREDLPLQYRPQSSLSLSRGSSKLSTRKSPVITPKRNNH</sequence>
<dbReference type="VEuPathDB" id="TrichDB:TVAG_195520"/>
<proteinExistence type="predicted"/>
<evidence type="ECO:0000313" key="4">
    <source>
        <dbReference type="Proteomes" id="UP000001542"/>
    </source>
</evidence>
<reference evidence="3" key="2">
    <citation type="journal article" date="2007" name="Science">
        <title>Draft genome sequence of the sexually transmitted pathogen Trichomonas vaginalis.</title>
        <authorList>
            <person name="Carlton J.M."/>
            <person name="Hirt R.P."/>
            <person name="Silva J.C."/>
            <person name="Delcher A.L."/>
            <person name="Schatz M."/>
            <person name="Zhao Q."/>
            <person name="Wortman J.R."/>
            <person name="Bidwell S.L."/>
            <person name="Alsmark U.C.M."/>
            <person name="Besteiro S."/>
            <person name="Sicheritz-Ponten T."/>
            <person name="Noel C.J."/>
            <person name="Dacks J.B."/>
            <person name="Foster P.G."/>
            <person name="Simillion C."/>
            <person name="Van de Peer Y."/>
            <person name="Miranda-Saavedra D."/>
            <person name="Barton G.J."/>
            <person name="Westrop G.D."/>
            <person name="Mueller S."/>
            <person name="Dessi D."/>
            <person name="Fiori P.L."/>
            <person name="Ren Q."/>
            <person name="Paulsen I."/>
            <person name="Zhang H."/>
            <person name="Bastida-Corcuera F.D."/>
            <person name="Simoes-Barbosa A."/>
            <person name="Brown M.T."/>
            <person name="Hayes R.D."/>
            <person name="Mukherjee M."/>
            <person name="Okumura C.Y."/>
            <person name="Schneider R."/>
            <person name="Smith A.J."/>
            <person name="Vanacova S."/>
            <person name="Villalvazo M."/>
            <person name="Haas B.J."/>
            <person name="Pertea M."/>
            <person name="Feldblyum T.V."/>
            <person name="Utterback T.R."/>
            <person name="Shu C.L."/>
            <person name="Osoegawa K."/>
            <person name="de Jong P.J."/>
            <person name="Hrdy I."/>
            <person name="Horvathova L."/>
            <person name="Zubacova Z."/>
            <person name="Dolezal P."/>
            <person name="Malik S.B."/>
            <person name="Logsdon J.M. Jr."/>
            <person name="Henze K."/>
            <person name="Gupta A."/>
            <person name="Wang C.C."/>
            <person name="Dunne R.L."/>
            <person name="Upcroft J.A."/>
            <person name="Upcroft P."/>
            <person name="White O."/>
            <person name="Salzberg S.L."/>
            <person name="Tang P."/>
            <person name="Chiu C.-H."/>
            <person name="Lee Y.-S."/>
            <person name="Embley T.M."/>
            <person name="Coombs G.H."/>
            <person name="Mottram J.C."/>
            <person name="Tachezy J."/>
            <person name="Fraser-Liggett C.M."/>
            <person name="Johnson P.J."/>
        </authorList>
    </citation>
    <scope>NUCLEOTIDE SEQUENCE [LARGE SCALE GENOMIC DNA]</scope>
    <source>
        <strain evidence="3">G3</strain>
    </source>
</reference>
<name>A2FM01_TRIV3</name>
<keyword evidence="1" id="KW-0175">Coiled coil</keyword>
<dbReference type="RefSeq" id="XP_001307020.1">
    <property type="nucleotide sequence ID" value="XM_001307019.1"/>
</dbReference>
<feature type="compositionally biased region" description="Basic and acidic residues" evidence="2">
    <location>
        <begin position="1"/>
        <end position="10"/>
    </location>
</feature>
<feature type="coiled-coil region" evidence="1">
    <location>
        <begin position="309"/>
        <end position="355"/>
    </location>
</feature>
<evidence type="ECO:0000256" key="2">
    <source>
        <dbReference type="SAM" id="MobiDB-lite"/>
    </source>
</evidence>
<dbReference type="OrthoDB" id="10554953at2759"/>
<dbReference type="PANTHER" id="PTHR47026:SF2">
    <property type="entry name" value="FLAGELLAR ASSOCIATED PROTEIN"/>
    <property type="match status" value="1"/>
</dbReference>
<feature type="compositionally biased region" description="Basic and acidic residues" evidence="2">
    <location>
        <begin position="434"/>
        <end position="443"/>
    </location>
</feature>
<dbReference type="SMR" id="A2FM01"/>
<dbReference type="KEGG" id="tva:4751816"/>
<gene>
    <name evidence="3" type="ORF">TVAG_195520</name>
</gene>
<feature type="compositionally biased region" description="Basic and acidic residues" evidence="2">
    <location>
        <begin position="18"/>
        <end position="32"/>
    </location>
</feature>
<keyword evidence="4" id="KW-1185">Reference proteome</keyword>
<feature type="region of interest" description="Disordered" evidence="2">
    <location>
        <begin position="1"/>
        <end position="154"/>
    </location>
</feature>
<dbReference type="AlphaFoldDB" id="A2FM01"/>